<proteinExistence type="predicted"/>
<dbReference type="AlphaFoldDB" id="A0A0A8ZP79"/>
<organism evidence="1">
    <name type="scientific">Arundo donax</name>
    <name type="common">Giant reed</name>
    <name type="synonym">Donax arundinaceus</name>
    <dbReference type="NCBI Taxonomy" id="35708"/>
    <lineage>
        <taxon>Eukaryota</taxon>
        <taxon>Viridiplantae</taxon>
        <taxon>Streptophyta</taxon>
        <taxon>Embryophyta</taxon>
        <taxon>Tracheophyta</taxon>
        <taxon>Spermatophyta</taxon>
        <taxon>Magnoliopsida</taxon>
        <taxon>Liliopsida</taxon>
        <taxon>Poales</taxon>
        <taxon>Poaceae</taxon>
        <taxon>PACMAD clade</taxon>
        <taxon>Arundinoideae</taxon>
        <taxon>Arundineae</taxon>
        <taxon>Arundo</taxon>
    </lineage>
</organism>
<dbReference type="EMBL" id="GBRH01259335">
    <property type="protein sequence ID" value="JAD38560.1"/>
    <property type="molecule type" value="Transcribed_RNA"/>
</dbReference>
<protein>
    <submittedName>
        <fullName evidence="1">Uncharacterized protein</fullName>
    </submittedName>
</protein>
<reference evidence="1" key="2">
    <citation type="journal article" date="2015" name="Data Brief">
        <title>Shoot transcriptome of the giant reed, Arundo donax.</title>
        <authorList>
            <person name="Barrero R.A."/>
            <person name="Guerrero F.D."/>
            <person name="Moolhuijzen P."/>
            <person name="Goolsby J.A."/>
            <person name="Tidwell J."/>
            <person name="Bellgard S.E."/>
            <person name="Bellgard M.I."/>
        </authorList>
    </citation>
    <scope>NUCLEOTIDE SEQUENCE</scope>
    <source>
        <tissue evidence="1">Shoot tissue taken approximately 20 cm above the soil surface</tissue>
    </source>
</reference>
<name>A0A0A8ZP79_ARUDO</name>
<accession>A0A0A8ZP79</accession>
<reference evidence="1" key="1">
    <citation type="submission" date="2014-09" db="EMBL/GenBank/DDBJ databases">
        <authorList>
            <person name="Magalhaes I.L.F."/>
            <person name="Oliveira U."/>
            <person name="Santos F.R."/>
            <person name="Vidigal T.H.D.A."/>
            <person name="Brescovit A.D."/>
            <person name="Santos A.J."/>
        </authorList>
    </citation>
    <scope>NUCLEOTIDE SEQUENCE</scope>
    <source>
        <tissue evidence="1">Shoot tissue taken approximately 20 cm above the soil surface</tissue>
    </source>
</reference>
<sequence>MNKNNLKVNTLSDCQIAHTLYGDHKDPEKILMQL</sequence>
<evidence type="ECO:0000313" key="1">
    <source>
        <dbReference type="EMBL" id="JAD38560.1"/>
    </source>
</evidence>